<dbReference type="Gene3D" id="3.30.565.10">
    <property type="entry name" value="Histidine kinase-like ATPase, C-terminal domain"/>
    <property type="match status" value="1"/>
</dbReference>
<dbReference type="NCBIfam" id="NF047352">
    <property type="entry name" value="P_loop_sacsin"/>
    <property type="match status" value="1"/>
</dbReference>
<keyword evidence="2" id="KW-1185">Reference proteome</keyword>
<dbReference type="GeneID" id="70192254"/>
<dbReference type="OrthoDB" id="1262810at2759"/>
<sequence>MTKTLLSEADAHILRIRADKGLDGSQIPEGIVRDLQAATKVLSDQLYAKSTRFILELIQNADDNHYTPGSAPTIEFTLSGSHLRVDCNETGFTPNNVDAICSIGRSSKAARAGYIGEKGIGFKSVFRAADVVWVASGDYNFKFDRQEKLGMIAPILEKFPAARRPGWTSYYLQLSKAYDREQLCSELKGLSSNLLLFLQRLTTIRITIEAAQSLLSRGTTSSWQTVLSKSEITDRADKMVRLQQDSISFEYILKPLDVTNMPAEEKRPGITTTQLLLAFPVDGNGDPTSESQYIYAFLPIRDYSFTFLIQADFLLSASREEIDDLLPWNRKLRDSITNAFIEAVRCFNGGPLRHAWPRYLPRDDKVRDFFRPMRKKLLQRLGDEQVIEAWDGRLAKPNSLTYVPARFRDDAGVPFTETPITTTKYVSGKYLEEDLEHLELIGVQKMDEAQFVKDLTEMVQKYRMLFVKKPASWHEQLANVINGVPEPAREAIKPLALIQLDDGSWVRGQKDDIFFPAPSHVKENVPGGLAVLVVNADIAKYAARTQLYQYLGVKYFDPAAIMDVICSLHSKARNHDLLSIAREQLVAQIRFLHANQWRNRSRQSFWVMTERDLLVRSEGLYYASDDEHSATRYFTGSDRGRFPFIHPTYLENYSEDAAEVEEWMKWLEDNLGLHRVPKLIRPLTTNVSADNSTVVKSFTMSQDFGQLRGMQRSAVTLQLVCDCWDKHYKQWLDGHDDNQKPENPPADNLAVSKKRLRAKFAEMSVATLTGKLVRLHKTFIPLPELVAEADGLLPFVDIPEPMHPRWEVLGVLGAGLQNHVGFHIACLENIRTSTRQLNRIEYFMEQIQARSNDDEAAVRAYFSESGKERIFVPTLPDYEGLTDPTTVVAGSWYKLEHCLWKGPKSLRIHACLADIYPALKRLFTDTLRVSDATMNDLMTEASHFTNADDLAYITDILIQIDKFLERDEVYMLQLEPFQRRAIWPVADPARAAGKGSPSGNPFTRLVAGNAADDWFIPDRMFLADCFAPYVPMLALSPDEVSKIRRVIKAFGLEAKLLSEAVQSEAETIGRVEFHKRYTQDLQEKYGFIARLIPVSNLDKAKTLRILRTLQDIDVFTTERVIEKYSLSHNGTRLHGQAGDGNVVVKLGDERLKIYLREGYLEEERNPDELVAKLALFCGISERREGSYMLQMVLTESDHAKIAAKLLQHGIPTIVPEMAELMREETWLTAPLMRKRLPRELDADGDHEGEGKVLTVADSGFDNGDARPFDFDQDVLAPLESKESGTSERRFRVSAIFRRKWFWGKGKLGRVETPRGNSLGDQARLDLDGQKELSDYFATTLGKDYQPDKHWTNSVRRQDGHATKSEKDISAKADFTIPSIDGQELLEVLVLPTHCDLETWAARPPTWHFIVKTTEGGLDEEFQLTAEQYNMCREFVIPSQFGQAKVPPLHVVVLARVFNLDTNLEPMIRLFVDPWSMYLAGTIQLRASGDFLGQVAV</sequence>
<dbReference type="PANTHER" id="PTHR32387:SF0">
    <property type="entry name" value="PROTEIN NO VEIN"/>
    <property type="match status" value="1"/>
</dbReference>
<dbReference type="Proteomes" id="UP000756346">
    <property type="component" value="Unassembled WGS sequence"/>
</dbReference>
<accession>A0A9P8XY07</accession>
<dbReference type="EMBL" id="JAGTJQ010000009">
    <property type="protein sequence ID" value="KAH7024872.1"/>
    <property type="molecule type" value="Genomic_DNA"/>
</dbReference>
<name>A0A9P8XY07_9PEZI</name>
<dbReference type="RefSeq" id="XP_046008420.1">
    <property type="nucleotide sequence ID" value="XM_046162708.1"/>
</dbReference>
<reference evidence="1" key="1">
    <citation type="journal article" date="2021" name="Nat. Commun.">
        <title>Genetic determinants of endophytism in the Arabidopsis root mycobiome.</title>
        <authorList>
            <person name="Mesny F."/>
            <person name="Miyauchi S."/>
            <person name="Thiergart T."/>
            <person name="Pickel B."/>
            <person name="Atanasova L."/>
            <person name="Karlsson M."/>
            <person name="Huettel B."/>
            <person name="Barry K.W."/>
            <person name="Haridas S."/>
            <person name="Chen C."/>
            <person name="Bauer D."/>
            <person name="Andreopoulos W."/>
            <person name="Pangilinan J."/>
            <person name="LaButti K."/>
            <person name="Riley R."/>
            <person name="Lipzen A."/>
            <person name="Clum A."/>
            <person name="Drula E."/>
            <person name="Henrissat B."/>
            <person name="Kohler A."/>
            <person name="Grigoriev I.V."/>
            <person name="Martin F.M."/>
            <person name="Hacquard S."/>
        </authorList>
    </citation>
    <scope>NUCLEOTIDE SEQUENCE</scope>
    <source>
        <strain evidence="1">MPI-CAGE-CH-0230</strain>
    </source>
</reference>
<evidence type="ECO:0000313" key="2">
    <source>
        <dbReference type="Proteomes" id="UP000756346"/>
    </source>
</evidence>
<dbReference type="InterPro" id="IPR036890">
    <property type="entry name" value="HATPase_C_sf"/>
</dbReference>
<dbReference type="SUPFAM" id="SSF55874">
    <property type="entry name" value="ATPase domain of HSP90 chaperone/DNA topoisomerase II/histidine kinase"/>
    <property type="match status" value="1"/>
</dbReference>
<gene>
    <name evidence="1" type="ORF">B0I36DRAFT_434452</name>
</gene>
<proteinExistence type="predicted"/>
<organism evidence="1 2">
    <name type="scientific">Microdochium trichocladiopsis</name>
    <dbReference type="NCBI Taxonomy" id="1682393"/>
    <lineage>
        <taxon>Eukaryota</taxon>
        <taxon>Fungi</taxon>
        <taxon>Dikarya</taxon>
        <taxon>Ascomycota</taxon>
        <taxon>Pezizomycotina</taxon>
        <taxon>Sordariomycetes</taxon>
        <taxon>Xylariomycetidae</taxon>
        <taxon>Xylariales</taxon>
        <taxon>Microdochiaceae</taxon>
        <taxon>Microdochium</taxon>
    </lineage>
</organism>
<evidence type="ECO:0000313" key="1">
    <source>
        <dbReference type="EMBL" id="KAH7024872.1"/>
    </source>
</evidence>
<dbReference type="PANTHER" id="PTHR32387">
    <property type="entry name" value="WU:FJ29H11"/>
    <property type="match status" value="1"/>
</dbReference>
<comment type="caution">
    <text evidence="1">The sequence shown here is derived from an EMBL/GenBank/DDBJ whole genome shotgun (WGS) entry which is preliminary data.</text>
</comment>
<protein>
    <submittedName>
        <fullName evidence="1">Uncharacterized protein</fullName>
    </submittedName>
</protein>
<dbReference type="InterPro" id="IPR052957">
    <property type="entry name" value="Auxin_embryo_med"/>
</dbReference>